<dbReference type="GeneID" id="96755878"/>
<gene>
    <name evidence="4" type="ORF">San01_64620</name>
</gene>
<dbReference type="Gene3D" id="1.10.1200.10">
    <property type="entry name" value="ACP-like"/>
    <property type="match status" value="1"/>
</dbReference>
<accession>A0A5J4LN80</accession>
<sequence>MTGPIAQRNSRKSEELQGREIALTSPVKVDTRVCEIIAAALGPSAPAEIKLDDELRGIGIDSLTILEIVVRVEKECGITIGDSEIFEAALARVEDLVKLVQSHVENS</sequence>
<keyword evidence="2" id="KW-0597">Phosphoprotein</keyword>
<dbReference type="RefSeq" id="WP_086715966.1">
    <property type="nucleotide sequence ID" value="NZ_BLAG01000023.1"/>
</dbReference>
<evidence type="ECO:0000313" key="4">
    <source>
        <dbReference type="EMBL" id="GES33974.1"/>
    </source>
</evidence>
<comment type="caution">
    <text evidence="4">The sequence shown here is derived from an EMBL/GenBank/DDBJ whole genome shotgun (WGS) entry which is preliminary data.</text>
</comment>
<proteinExistence type="predicted"/>
<reference evidence="4 5" key="1">
    <citation type="submission" date="2019-10" db="EMBL/GenBank/DDBJ databases">
        <title>Whole genome shotgun sequence of Streptomyces angustmyceticus NBRC 3934.</title>
        <authorList>
            <person name="Hosoyama A."/>
            <person name="Ichikawa N."/>
            <person name="Kimura A."/>
            <person name="Kitahashi Y."/>
            <person name="Komaki H."/>
            <person name="Uohara A."/>
        </authorList>
    </citation>
    <scope>NUCLEOTIDE SEQUENCE [LARGE SCALE GENOMIC DNA]</scope>
    <source>
        <strain evidence="4 5">NBRC 3934</strain>
    </source>
</reference>
<dbReference type="Pfam" id="PF00550">
    <property type="entry name" value="PP-binding"/>
    <property type="match status" value="1"/>
</dbReference>
<keyword evidence="5" id="KW-1185">Reference proteome</keyword>
<keyword evidence="1" id="KW-0596">Phosphopantetheine</keyword>
<evidence type="ECO:0000259" key="3">
    <source>
        <dbReference type="PROSITE" id="PS50075"/>
    </source>
</evidence>
<dbReference type="PROSITE" id="PS00012">
    <property type="entry name" value="PHOSPHOPANTETHEINE"/>
    <property type="match status" value="1"/>
</dbReference>
<organism evidence="4 5">
    <name type="scientific">Streptomyces angustmyceticus</name>
    <dbReference type="NCBI Taxonomy" id="285578"/>
    <lineage>
        <taxon>Bacteria</taxon>
        <taxon>Bacillati</taxon>
        <taxon>Actinomycetota</taxon>
        <taxon>Actinomycetes</taxon>
        <taxon>Kitasatosporales</taxon>
        <taxon>Streptomycetaceae</taxon>
        <taxon>Streptomyces</taxon>
    </lineage>
</organism>
<dbReference type="Proteomes" id="UP000325598">
    <property type="component" value="Unassembled WGS sequence"/>
</dbReference>
<dbReference type="AlphaFoldDB" id="A0A5J4LN80"/>
<dbReference type="PROSITE" id="PS50075">
    <property type="entry name" value="CARRIER"/>
    <property type="match status" value="1"/>
</dbReference>
<dbReference type="InterPro" id="IPR009081">
    <property type="entry name" value="PP-bd_ACP"/>
</dbReference>
<dbReference type="InterPro" id="IPR036736">
    <property type="entry name" value="ACP-like_sf"/>
</dbReference>
<dbReference type="SUPFAM" id="SSF47336">
    <property type="entry name" value="ACP-like"/>
    <property type="match status" value="1"/>
</dbReference>
<name>A0A5J4LN80_9ACTN</name>
<evidence type="ECO:0000256" key="1">
    <source>
        <dbReference type="ARBA" id="ARBA00022450"/>
    </source>
</evidence>
<evidence type="ECO:0000256" key="2">
    <source>
        <dbReference type="ARBA" id="ARBA00022553"/>
    </source>
</evidence>
<dbReference type="EMBL" id="BLAG01000023">
    <property type="protein sequence ID" value="GES33974.1"/>
    <property type="molecule type" value="Genomic_DNA"/>
</dbReference>
<dbReference type="InterPro" id="IPR006162">
    <property type="entry name" value="Ppantetheine_attach_site"/>
</dbReference>
<evidence type="ECO:0000313" key="5">
    <source>
        <dbReference type="Proteomes" id="UP000325598"/>
    </source>
</evidence>
<protein>
    <recommendedName>
        <fullName evidence="3">Carrier domain-containing protein</fullName>
    </recommendedName>
</protein>
<feature type="domain" description="Carrier" evidence="3">
    <location>
        <begin position="27"/>
        <end position="104"/>
    </location>
</feature>
<dbReference type="OrthoDB" id="4306713at2"/>